<comment type="similarity">
    <text evidence="2 7">Belongs to the HEATR1/UTP10 family.</text>
</comment>
<feature type="region of interest" description="Disordered" evidence="8">
    <location>
        <begin position="2029"/>
        <end position="2052"/>
    </location>
</feature>
<evidence type="ECO:0000256" key="4">
    <source>
        <dbReference type="ARBA" id="ARBA00022552"/>
    </source>
</evidence>
<dbReference type="PANTHER" id="PTHR13457">
    <property type="entry name" value="BAP28"/>
    <property type="match status" value="1"/>
</dbReference>
<dbReference type="PANTHER" id="PTHR13457:SF1">
    <property type="entry name" value="HEAT REPEAT-CONTAINING PROTEIN 1"/>
    <property type="match status" value="1"/>
</dbReference>
<keyword evidence="4 7" id="KW-0698">rRNA processing</keyword>
<evidence type="ECO:0000259" key="9">
    <source>
        <dbReference type="SMART" id="SM01036"/>
    </source>
</evidence>
<evidence type="ECO:0000256" key="5">
    <source>
        <dbReference type="ARBA" id="ARBA00023242"/>
    </source>
</evidence>
<evidence type="ECO:0000256" key="6">
    <source>
        <dbReference type="ARBA" id="ARBA00023274"/>
    </source>
</evidence>
<organism evidence="10 11">
    <name type="scientific">Galdieria yellowstonensis</name>
    <dbReference type="NCBI Taxonomy" id="3028027"/>
    <lineage>
        <taxon>Eukaryota</taxon>
        <taxon>Rhodophyta</taxon>
        <taxon>Bangiophyceae</taxon>
        <taxon>Galdieriales</taxon>
        <taxon>Galdieriaceae</taxon>
        <taxon>Galdieria</taxon>
    </lineage>
</organism>
<keyword evidence="5 7" id="KW-0539">Nucleus</keyword>
<evidence type="ECO:0000256" key="8">
    <source>
        <dbReference type="SAM" id="MobiDB-lite"/>
    </source>
</evidence>
<dbReference type="SMART" id="SM01036">
    <property type="entry name" value="BP28CT"/>
    <property type="match status" value="1"/>
</dbReference>
<evidence type="ECO:0000313" key="10">
    <source>
        <dbReference type="EMBL" id="KAK4523543.1"/>
    </source>
</evidence>
<dbReference type="InterPro" id="IPR012954">
    <property type="entry name" value="BP28_C_dom"/>
</dbReference>
<feature type="compositionally biased region" description="Polar residues" evidence="8">
    <location>
        <begin position="2030"/>
        <end position="2042"/>
    </location>
</feature>
<keyword evidence="11" id="KW-1185">Reference proteome</keyword>
<evidence type="ECO:0000256" key="2">
    <source>
        <dbReference type="ARBA" id="ARBA00010559"/>
    </source>
</evidence>
<reference evidence="10 11" key="1">
    <citation type="submission" date="2022-07" db="EMBL/GenBank/DDBJ databases">
        <title>Genome-wide signatures of adaptation to extreme environments.</title>
        <authorList>
            <person name="Cho C.H."/>
            <person name="Yoon H.S."/>
        </authorList>
    </citation>
    <scope>NUCLEOTIDE SEQUENCE [LARGE SCALE GENOMIC DNA]</scope>
    <source>
        <strain evidence="10 11">108.79 E11</strain>
    </source>
</reference>
<dbReference type="Gene3D" id="1.25.10.10">
    <property type="entry name" value="Leucine-rich Repeat Variant"/>
    <property type="match status" value="2"/>
</dbReference>
<dbReference type="GO" id="GO:0034455">
    <property type="term" value="C:t-UTP complex"/>
    <property type="evidence" value="ECO:0007669"/>
    <property type="project" value="TreeGrafter"/>
</dbReference>
<dbReference type="SUPFAM" id="SSF48371">
    <property type="entry name" value="ARM repeat"/>
    <property type="match status" value="1"/>
</dbReference>
<dbReference type="GO" id="GO:0030515">
    <property type="term" value="F:snoRNA binding"/>
    <property type="evidence" value="ECO:0007669"/>
    <property type="project" value="TreeGrafter"/>
</dbReference>
<evidence type="ECO:0000256" key="7">
    <source>
        <dbReference type="RuleBase" id="RU367065"/>
    </source>
</evidence>
<dbReference type="GO" id="GO:0045943">
    <property type="term" value="P:positive regulation of transcription by RNA polymerase I"/>
    <property type="evidence" value="ECO:0007669"/>
    <property type="project" value="TreeGrafter"/>
</dbReference>
<proteinExistence type="inferred from homology"/>
<dbReference type="InterPro" id="IPR040191">
    <property type="entry name" value="UTP10"/>
</dbReference>
<protein>
    <recommendedName>
        <fullName evidence="7">HEAT repeat-containing protein 1</fullName>
    </recommendedName>
</protein>
<accession>A0AAV9I883</accession>
<dbReference type="GO" id="GO:0032040">
    <property type="term" value="C:small-subunit processome"/>
    <property type="evidence" value="ECO:0007669"/>
    <property type="project" value="TreeGrafter"/>
</dbReference>
<gene>
    <name evidence="10" type="ORF">GAYE_PCTG69G1439</name>
</gene>
<feature type="domain" description="BP28 C-terminal" evidence="9">
    <location>
        <begin position="1806"/>
        <end position="2008"/>
    </location>
</feature>
<dbReference type="Pfam" id="PF08146">
    <property type="entry name" value="BP28CT"/>
    <property type="match status" value="1"/>
</dbReference>
<dbReference type="InterPro" id="IPR011989">
    <property type="entry name" value="ARM-like"/>
</dbReference>
<dbReference type="Proteomes" id="UP001300502">
    <property type="component" value="Unassembled WGS sequence"/>
</dbReference>
<name>A0AAV9I883_9RHOD</name>
<dbReference type="InterPro" id="IPR016024">
    <property type="entry name" value="ARM-type_fold"/>
</dbReference>
<dbReference type="GO" id="GO:0030686">
    <property type="term" value="C:90S preribosome"/>
    <property type="evidence" value="ECO:0007669"/>
    <property type="project" value="TreeGrafter"/>
</dbReference>
<evidence type="ECO:0000256" key="1">
    <source>
        <dbReference type="ARBA" id="ARBA00004604"/>
    </source>
</evidence>
<evidence type="ECO:0000313" key="11">
    <source>
        <dbReference type="Proteomes" id="UP001300502"/>
    </source>
</evidence>
<dbReference type="GO" id="GO:0000462">
    <property type="term" value="P:maturation of SSU-rRNA from tricistronic rRNA transcript (SSU-rRNA, 5.8S rRNA, LSU-rRNA)"/>
    <property type="evidence" value="ECO:0007669"/>
    <property type="project" value="TreeGrafter"/>
</dbReference>
<dbReference type="EMBL" id="JANCYU010000016">
    <property type="protein sequence ID" value="KAK4523543.1"/>
    <property type="molecule type" value="Genomic_DNA"/>
</dbReference>
<keyword evidence="6 7" id="KW-0687">Ribonucleoprotein</keyword>
<evidence type="ECO:0000256" key="3">
    <source>
        <dbReference type="ARBA" id="ARBA00022517"/>
    </source>
</evidence>
<comment type="caution">
    <text evidence="10">The sequence shown here is derived from an EMBL/GenBank/DDBJ whole genome shotgun (WGS) entry which is preliminary data.</text>
</comment>
<comment type="function">
    <text evidence="7">Involved in nucleolar processing of pre-18S ribosomal RNA.</text>
</comment>
<sequence length="2177" mass="253308">MALAKQLENIQTQGTYVYQRPKAPPSILFDNQVSRKLDTEQILHLAVEGLETLRNLDQRFCRFEHTIFSLLHPIDRNLKDDEENKAIDKEIREFCSLASPYFLLRATHKCLEWLIRGLEAGKRNVDDLIALALPFHATPQFVRLLSVCELEATHWVFLKPVSQHKEPLQRETLRQHAPLWLWEFVTQTAKGCAERSVRASQLYSFWAVFVREKLQIAGENDTIVMKNILLDTLAGIQMRQGDWDSLLEYRNASVVVLCSFFKCLKLNRDIVSACRNALCHSFDSVRSLQNMTQAVYSSEENKFYKLCKSLVKCLILLFFYQMDRKQQPDDYFLLSTENIACLYKEETSFERILVQLVKEENELDSAYSYPFMMTLAISMIEQLTWSLDRLEAVYQVLSLIPTEFLRYLVRKLLECFERQLELCLKQQEEEDISNHLNDSQTVLLLLERLRQVMNRWKSIGRTEELDAGIREYLQQSKNASIREQIANILVGVFSGSLLMPLIVEDTKDEQQQEEKKEPVIETLLGGLEHPEETIRVHALKILKQHVILETIKRTQDNDAEWIREIAETLIRRIDMEDSLEVLSDVLDLFINYTELQRSVSTLLDWSMERRLERMWKQQIVMEDNNKEIILLLLQKLPLFDQQTNRIPLLLGNFISILLHPEIDGQVKQAALRSWMILWKKGCAEDRSLFSVETTDSEEEKDNMHSPMVSLVTKCWLNNSHRLLTFNEWTLIISIAEKLMKDCLDILSYERERRQSWQEEMIFRQLLSVAFLLNIALLDDISPREEEQWMDKIYSLVECVVECVGSWILSYVGGKERNKPLDSLMQSAWNEPDKWREPLFLHQLFSETKNCSVLLFCSLSMLKRCYQRWNDDGRIIPMQRRTQLLASLLFTLENCKWNWSSLDRKMIRDCIDDLAPSCGCRMEENIVHLLFDNEFHYPPVWIACYLLVQENKNEFFAMAVFLVLYQQFPWARAAIKKAYKSAWRNEATESKFRNVLVDPSALSEDIKVAMLQSCLDMKYLSNFHIQLATLLAPVSGEQSISLELLETVVQLLQRWEDKSSESEQDIVQRFKLVLTPYFTFVREEQVARERNLLWDVFVHQIANATTKETRIAFLKRWPFVVSCGNEQKWKDLADILFQLWMDENQDDVVSVEAKQLLMKLAQYDVALFLTPLEQLVKDTQSATLEDLPLQISRSIPLLEIFANIDVDALKDEEDLSYLVKSLTIYLPLLSKPVESSVCSYAQGLVISILYRLCKHFGRRFPVGSLYLKIFTQDNEEKEEEEEQDNYSHEKTLSRSALIRLICYLTQLFPNEMKDNFIRALKWMLKRTNAKHVVRNMSFITPAIISVLSQEHQHDSGADNDNNSGVTIPFISELLSFLDSESCLLLTTSIVEVLNPSKLHVLLFSYLLRESQRNENVSTTPLWEKPCSKLLFHFPLTIQLGVAEQFLQSADASEDRYVLSLEWLRCITQSPVFLRWHASDSQDNAFKKEEDAEENKAASLAASILSQVFIHSVKTEKRMEIFQQQYASSLVCWFPFSLVISTMKDLLKMESTAIRFLALTCVISRMEEREDDDDEKHKQQHASWNVHGTNTSPLLGRKLLPDIVENVTTAQTKPLQLTSIAALDVCLKTIHSREFLSKSLLSVLSPAIHSLIQYSGAGEKKKTIATSSMLCLSTVLEKLRLSCVEYVPPILQVIATVWAQSYGIAAAKRKPNGKQQNYIRTVMLLVSTFQEHLSAFWNISTVHSMMMCCTKCKNALQQQLMDQLKVVISHLRVHVAIPIWNMGLEDMSIERVHFLLCCMETWLDKISHKELRSHQHDIFDFLFKALDIRKQSTEDGLFFDHEELSRLEDKIGQIFTKQALRLTTSDFRVLFMRLVGWCEEDFSHASLLVTPHLWDPLCPFRCCYERLASLLKVVVALAQGLRELFLPCFSYVVDWCFWVASCPTLEEYWNKMENEGMKKKKMMMDSRKREWQSLVDSKQQGMHKYRKSLERRIMTDAIQAIQEYIQWTEFSSNESTASLFDSILHLLETRLEPNSPSPQNTMNNNHHHSDDRKNVTRVDADILASMTSLFAEKIAKQVSSTSEDKNSREEVDSERRLASLNRFLLIKCRERDEQVKQTSMVCVERMIQRLGHRFLSLLPETLPLLAECLEDDAIHDKTVELVRYLEDLSGEPIYKYLVK</sequence>
<comment type="subcellular location">
    <subcellularLocation>
        <location evidence="1 7">Nucleus</location>
        <location evidence="1 7">Nucleolus</location>
    </subcellularLocation>
</comment>
<keyword evidence="3 7" id="KW-0690">Ribosome biogenesis</keyword>